<dbReference type="Proteomes" id="UP000297597">
    <property type="component" value="Unassembled WGS sequence"/>
</dbReference>
<name>A0A4Y7RDI6_9FIRM</name>
<dbReference type="AlphaFoldDB" id="A0A4Y7RDI6"/>
<dbReference type="EMBL" id="QFFZ01000100">
    <property type="protein sequence ID" value="TEB06397.1"/>
    <property type="molecule type" value="Genomic_DNA"/>
</dbReference>
<keyword evidence="2" id="KW-1185">Reference proteome</keyword>
<proteinExistence type="predicted"/>
<reference evidence="1 2" key="1">
    <citation type="journal article" date="2018" name="Environ. Microbiol.">
        <title>Novel energy conservation strategies and behaviour of Pelotomaculum schinkii driving syntrophic propionate catabolism.</title>
        <authorList>
            <person name="Hidalgo-Ahumada C.A.P."/>
            <person name="Nobu M.K."/>
            <person name="Narihiro T."/>
            <person name="Tamaki H."/>
            <person name="Liu W.T."/>
            <person name="Kamagata Y."/>
            <person name="Stams A.J.M."/>
            <person name="Imachi H."/>
            <person name="Sousa D.Z."/>
        </authorList>
    </citation>
    <scope>NUCLEOTIDE SEQUENCE [LARGE SCALE GENOMIC DNA]</scope>
    <source>
        <strain evidence="1 2">MGP</strain>
    </source>
</reference>
<organism evidence="1 2">
    <name type="scientific">Pelotomaculum propionicicum</name>
    <dbReference type="NCBI Taxonomy" id="258475"/>
    <lineage>
        <taxon>Bacteria</taxon>
        <taxon>Bacillati</taxon>
        <taxon>Bacillota</taxon>
        <taxon>Clostridia</taxon>
        <taxon>Eubacteriales</taxon>
        <taxon>Desulfotomaculaceae</taxon>
        <taxon>Pelotomaculum</taxon>
    </lineage>
</organism>
<evidence type="ECO:0000313" key="2">
    <source>
        <dbReference type="Proteomes" id="UP000297597"/>
    </source>
</evidence>
<evidence type="ECO:0000313" key="1">
    <source>
        <dbReference type="EMBL" id="TEB06397.1"/>
    </source>
</evidence>
<sequence length="80" mass="8825">MFSFEMLLNKDAAEKKAAGRGAYHKSGRRGAKGVSSVILPFETLDRRREPGYRASRCICYNLYEAASGTNDYLTSTPSKG</sequence>
<protein>
    <submittedName>
        <fullName evidence="1">Uncharacterized protein</fullName>
    </submittedName>
</protein>
<dbReference type="RefSeq" id="WP_134216172.1">
    <property type="nucleotide sequence ID" value="NZ_QFFZ01000100.1"/>
</dbReference>
<accession>A0A4Y7RDI6</accession>
<gene>
    <name evidence="1" type="ORF">Pmgp_03755</name>
</gene>
<comment type="caution">
    <text evidence="1">The sequence shown here is derived from an EMBL/GenBank/DDBJ whole genome shotgun (WGS) entry which is preliminary data.</text>
</comment>